<gene>
    <name evidence="5" type="ORF">WOB96_10130</name>
</gene>
<comment type="caution">
    <text evidence="5">The sequence shown here is derived from an EMBL/GenBank/DDBJ whole genome shotgun (WGS) entry which is preliminary data.</text>
</comment>
<dbReference type="InterPro" id="IPR005318">
    <property type="entry name" value="OM_porin_bac"/>
</dbReference>
<dbReference type="Pfam" id="PF03573">
    <property type="entry name" value="OprD"/>
    <property type="match status" value="1"/>
</dbReference>
<organism evidence="5 6">
    <name type="scientific">Thermithiobacillus plumbiphilus</name>
    <dbReference type="NCBI Taxonomy" id="1729899"/>
    <lineage>
        <taxon>Bacteria</taxon>
        <taxon>Pseudomonadati</taxon>
        <taxon>Pseudomonadota</taxon>
        <taxon>Acidithiobacillia</taxon>
        <taxon>Acidithiobacillales</taxon>
        <taxon>Thermithiobacillaceae</taxon>
        <taxon>Thermithiobacillus</taxon>
    </lineage>
</organism>
<evidence type="ECO:0000313" key="5">
    <source>
        <dbReference type="EMBL" id="MEK8090117.1"/>
    </source>
</evidence>
<feature type="chain" id="PRO_5045531111" evidence="4">
    <location>
        <begin position="22"/>
        <end position="410"/>
    </location>
</feature>
<accession>A0ABU9DB99</accession>
<sequence length="410" mass="44703">MMFRLATYILLGCGLIHTADAADDLAAAFGKGKTSGNARVYYFTKDFSDTAPQLIDQRAVSLGGKLHFETDPLAGITGGVSFYTANGLGLNPDNPAEVDATLPGKTINVLGEAYVQYSSSTMDFTLGRQEITTPFAHQSDARMIPVTFEAASFNYNLSALSIGANYLTKVKDRVSDRFVNTGLYATTLYRVVAPTDTDGIPVLSLIYDDKSAKFQVWNYYLSDLFNLAFIQGDYIFNAKNVKPFVSAQFVREWDVGSHLLGQVDSTAYGVLVGIKKGQSGLTAGFNYVPFQAGAFRNGGILSPYTFATDPLYTTSMTAGLVEKSTAFAGKAYKIGGSYALKSWLLLVSYAKYDLNDNPGGKNSSEVDFDATYNFQGWLKGLSARNRLGVVNSQVAPEKLIYNRIQLQYKF</sequence>
<dbReference type="Proteomes" id="UP001446205">
    <property type="component" value="Unassembled WGS sequence"/>
</dbReference>
<protein>
    <submittedName>
        <fullName evidence="5">OprD family outer membrane porin</fullName>
    </submittedName>
</protein>
<dbReference type="InterPro" id="IPR023614">
    <property type="entry name" value="Porin_dom_sf"/>
</dbReference>
<keyword evidence="6" id="KW-1185">Reference proteome</keyword>
<evidence type="ECO:0000313" key="6">
    <source>
        <dbReference type="Proteomes" id="UP001446205"/>
    </source>
</evidence>
<dbReference type="RefSeq" id="WP_341371174.1">
    <property type="nucleotide sequence ID" value="NZ_JBBPCO010000009.1"/>
</dbReference>
<dbReference type="PANTHER" id="PTHR34596:SF2">
    <property type="entry name" value="CHITOPORIN"/>
    <property type="match status" value="1"/>
</dbReference>
<keyword evidence="2" id="KW-0813">Transport</keyword>
<evidence type="ECO:0000256" key="3">
    <source>
        <dbReference type="ARBA" id="ARBA00022729"/>
    </source>
</evidence>
<feature type="signal peptide" evidence="4">
    <location>
        <begin position="1"/>
        <end position="21"/>
    </location>
</feature>
<evidence type="ECO:0000256" key="2">
    <source>
        <dbReference type="ARBA" id="ARBA00022448"/>
    </source>
</evidence>
<keyword evidence="3 4" id="KW-0732">Signal</keyword>
<name>A0ABU9DB99_9PROT</name>
<dbReference type="Gene3D" id="2.40.160.10">
    <property type="entry name" value="Porin"/>
    <property type="match status" value="1"/>
</dbReference>
<evidence type="ECO:0000256" key="1">
    <source>
        <dbReference type="ARBA" id="ARBA00009075"/>
    </source>
</evidence>
<proteinExistence type="inferred from homology"/>
<dbReference type="PANTHER" id="PTHR34596">
    <property type="entry name" value="CHITOPORIN"/>
    <property type="match status" value="1"/>
</dbReference>
<reference evidence="5 6" key="1">
    <citation type="submission" date="2024-04" db="EMBL/GenBank/DDBJ databases">
        <authorList>
            <person name="Abashina T."/>
            <person name="Shaikin A."/>
        </authorList>
    </citation>
    <scope>NUCLEOTIDE SEQUENCE [LARGE SCALE GENOMIC DNA]</scope>
    <source>
        <strain evidence="5 6">AAFK</strain>
    </source>
</reference>
<comment type="similarity">
    <text evidence="1">Belongs to the outer membrane porin (Opr) (TC 1.B.25) family.</text>
</comment>
<dbReference type="EMBL" id="JBBPCO010000009">
    <property type="protein sequence ID" value="MEK8090117.1"/>
    <property type="molecule type" value="Genomic_DNA"/>
</dbReference>
<evidence type="ECO:0000256" key="4">
    <source>
        <dbReference type="SAM" id="SignalP"/>
    </source>
</evidence>